<accession>A0A2J6PWM1</accession>
<feature type="non-terminal residue" evidence="1">
    <location>
        <position position="1"/>
    </location>
</feature>
<gene>
    <name evidence="1" type="ORF">NA56DRAFT_577463</name>
</gene>
<organism evidence="1 2">
    <name type="scientific">Hyaloscypha hepaticicola</name>
    <dbReference type="NCBI Taxonomy" id="2082293"/>
    <lineage>
        <taxon>Eukaryota</taxon>
        <taxon>Fungi</taxon>
        <taxon>Dikarya</taxon>
        <taxon>Ascomycota</taxon>
        <taxon>Pezizomycotina</taxon>
        <taxon>Leotiomycetes</taxon>
        <taxon>Helotiales</taxon>
        <taxon>Hyaloscyphaceae</taxon>
        <taxon>Hyaloscypha</taxon>
    </lineage>
</organism>
<sequence length="135" mass="15844">CMACGALHFSLSDSLFEPCYKKGDIVLSPIREPPLYLYYLFTGNDPLYRAFQTNIRVYNCAFAFTLIGYKKDMRIDFSCGIQYFQIHNELFHFQGPFQSAAYKEPSFVQFFFYDPLFVTNIRVTNFPHLDRVVLL</sequence>
<name>A0A2J6PWM1_9HELO</name>
<protein>
    <submittedName>
        <fullName evidence="1">Uncharacterized protein</fullName>
    </submittedName>
</protein>
<dbReference type="AlphaFoldDB" id="A0A2J6PWM1"/>
<dbReference type="EMBL" id="KZ613495">
    <property type="protein sequence ID" value="PMD18326.1"/>
    <property type="molecule type" value="Genomic_DNA"/>
</dbReference>
<dbReference type="OrthoDB" id="5366038at2759"/>
<evidence type="ECO:0000313" key="2">
    <source>
        <dbReference type="Proteomes" id="UP000235672"/>
    </source>
</evidence>
<reference evidence="1 2" key="1">
    <citation type="submission" date="2016-05" db="EMBL/GenBank/DDBJ databases">
        <title>A degradative enzymes factory behind the ericoid mycorrhizal symbiosis.</title>
        <authorList>
            <consortium name="DOE Joint Genome Institute"/>
            <person name="Martino E."/>
            <person name="Morin E."/>
            <person name="Grelet G."/>
            <person name="Kuo A."/>
            <person name="Kohler A."/>
            <person name="Daghino S."/>
            <person name="Barry K."/>
            <person name="Choi C."/>
            <person name="Cichocki N."/>
            <person name="Clum A."/>
            <person name="Copeland A."/>
            <person name="Hainaut M."/>
            <person name="Haridas S."/>
            <person name="Labutti K."/>
            <person name="Lindquist E."/>
            <person name="Lipzen A."/>
            <person name="Khouja H.-R."/>
            <person name="Murat C."/>
            <person name="Ohm R."/>
            <person name="Olson A."/>
            <person name="Spatafora J."/>
            <person name="Veneault-Fourrey C."/>
            <person name="Henrissat B."/>
            <person name="Grigoriev I."/>
            <person name="Martin F."/>
            <person name="Perotto S."/>
        </authorList>
    </citation>
    <scope>NUCLEOTIDE SEQUENCE [LARGE SCALE GENOMIC DNA]</scope>
    <source>
        <strain evidence="1 2">UAMH 7357</strain>
    </source>
</reference>
<keyword evidence="2" id="KW-1185">Reference proteome</keyword>
<proteinExistence type="predicted"/>
<dbReference type="Proteomes" id="UP000235672">
    <property type="component" value="Unassembled WGS sequence"/>
</dbReference>
<dbReference type="STRING" id="1745343.A0A2J6PWM1"/>
<evidence type="ECO:0000313" key="1">
    <source>
        <dbReference type="EMBL" id="PMD18326.1"/>
    </source>
</evidence>